<dbReference type="RefSeq" id="WP_016168125.1">
    <property type="nucleotide sequence ID" value="NZ_JHZG01000002.1"/>
</dbReference>
<sequence>MFKKELLISLFLAFMYFLITLMITKDWAYSKAVFLIGASYHFLSTRIFELKQDIKALKEKNNG</sequence>
<evidence type="ECO:0000313" key="2">
    <source>
        <dbReference type="EMBL" id="EOR05023.1"/>
    </source>
</evidence>
<dbReference type="EMBL" id="AQFM01000042">
    <property type="protein sequence ID" value="EOR05023.1"/>
    <property type="molecule type" value="Genomic_DNA"/>
</dbReference>
<keyword evidence="3" id="KW-1185">Reference proteome</keyword>
<keyword evidence="1" id="KW-1133">Transmembrane helix</keyword>
<reference evidence="2 3" key="1">
    <citation type="submission" date="2013-03" db="EMBL/GenBank/DDBJ databases">
        <title>The Genome Sequence of Acinetobacter tandoii CIP 107469.</title>
        <authorList>
            <consortium name="The Broad Institute Genome Sequencing Platform"/>
            <consortium name="The Broad Institute Genome Sequencing Center for Infectious Disease"/>
            <person name="Cerqueira G."/>
            <person name="Feldgarden M."/>
            <person name="Courvalin P."/>
            <person name="Perichon B."/>
            <person name="Grillot-Courvalin C."/>
            <person name="Clermont D."/>
            <person name="Rocha E."/>
            <person name="Yoon E.-J."/>
            <person name="Nemec A."/>
            <person name="Walker B."/>
            <person name="Young S.K."/>
            <person name="Zeng Q."/>
            <person name="Gargeya S."/>
            <person name="Fitzgerald M."/>
            <person name="Haas B."/>
            <person name="Abouelleil A."/>
            <person name="Alvarado L."/>
            <person name="Arachchi H.M."/>
            <person name="Berlin A.M."/>
            <person name="Chapman S.B."/>
            <person name="Dewar J."/>
            <person name="Goldberg J."/>
            <person name="Griggs A."/>
            <person name="Gujja S."/>
            <person name="Hansen M."/>
            <person name="Howarth C."/>
            <person name="Imamovic A."/>
            <person name="Larimer J."/>
            <person name="McCowan C."/>
            <person name="Murphy C."/>
            <person name="Neiman D."/>
            <person name="Pearson M."/>
            <person name="Priest M."/>
            <person name="Roberts A."/>
            <person name="Saif S."/>
            <person name="Shea T."/>
            <person name="Sisk P."/>
            <person name="Sykes S."/>
            <person name="Wortman J."/>
            <person name="Nusbaum C."/>
            <person name="Birren B."/>
        </authorList>
    </citation>
    <scope>NUCLEOTIDE SEQUENCE [LARGE SCALE GENOMIC DNA]</scope>
    <source>
        <strain evidence="2 3">CIP 107469</strain>
    </source>
</reference>
<proteinExistence type="predicted"/>
<evidence type="ECO:0000256" key="1">
    <source>
        <dbReference type="SAM" id="Phobius"/>
    </source>
</evidence>
<accession>R9AS56</accession>
<comment type="caution">
    <text evidence="2">The sequence shown here is derived from an EMBL/GenBank/DDBJ whole genome shotgun (WGS) entry which is preliminary data.</text>
</comment>
<organism evidence="2 3">
    <name type="scientific">Acinetobacter tandoii DSM 14970 = CIP 107469</name>
    <dbReference type="NCBI Taxonomy" id="1120927"/>
    <lineage>
        <taxon>Bacteria</taxon>
        <taxon>Pseudomonadati</taxon>
        <taxon>Pseudomonadota</taxon>
        <taxon>Gammaproteobacteria</taxon>
        <taxon>Moraxellales</taxon>
        <taxon>Moraxellaceae</taxon>
        <taxon>Acinetobacter</taxon>
    </lineage>
</organism>
<protein>
    <submittedName>
        <fullName evidence="2">Uncharacterized protein</fullName>
    </submittedName>
</protein>
<name>R9AS56_9GAMM</name>
<evidence type="ECO:0000313" key="3">
    <source>
        <dbReference type="Proteomes" id="UP000016201"/>
    </source>
</evidence>
<dbReference type="Proteomes" id="UP000016201">
    <property type="component" value="Unassembled WGS sequence"/>
</dbReference>
<keyword evidence="1" id="KW-0812">Transmembrane</keyword>
<gene>
    <name evidence="2" type="ORF">I593_03107</name>
</gene>
<feature type="transmembrane region" description="Helical" evidence="1">
    <location>
        <begin position="7"/>
        <end position="23"/>
    </location>
</feature>
<dbReference type="AlphaFoldDB" id="R9AS56"/>
<keyword evidence="1" id="KW-0472">Membrane</keyword>